<dbReference type="GO" id="GO:0003746">
    <property type="term" value="F:translation elongation factor activity"/>
    <property type="evidence" value="ECO:0007669"/>
    <property type="project" value="TreeGrafter"/>
</dbReference>
<dbReference type="SUPFAM" id="SSF50447">
    <property type="entry name" value="Translation proteins"/>
    <property type="match status" value="1"/>
</dbReference>
<name>V9IM21_APICE</name>
<dbReference type="PANTHER" id="PTHR43721">
    <property type="entry name" value="ELONGATION FACTOR TU-RELATED"/>
    <property type="match status" value="1"/>
</dbReference>
<dbReference type="AlphaFoldDB" id="V9IM21"/>
<dbReference type="InterPro" id="IPR009000">
    <property type="entry name" value="Transl_B-barrel_sf"/>
</dbReference>
<reference evidence="1" key="1">
    <citation type="submission" date="2011-11" db="EMBL/GenBank/DDBJ databases">
        <title>Decoding the brain transcriptome of the Eastern honeybee (Apis cerana) based on pyrosequencing.</title>
        <authorList>
            <person name="Sun L."/>
            <person name="Zheng H."/>
            <person name="Wang Y."/>
            <person name="Xie X."/>
            <person name="Zhu Y."/>
            <person name="Gu W."/>
            <person name="Wang S."/>
        </authorList>
    </citation>
    <scope>NUCLEOTIDE SEQUENCE</scope>
    <source>
        <tissue evidence="1">Brain</tissue>
    </source>
</reference>
<dbReference type="EMBL" id="JR052689">
    <property type="protein sequence ID" value="AEY61757.1"/>
    <property type="molecule type" value="mRNA"/>
</dbReference>
<proteinExistence type="evidence at transcript level"/>
<protein>
    <submittedName>
        <fullName evidence="1">GTP-binding protein 1</fullName>
    </submittedName>
</protein>
<organism evidence="1">
    <name type="scientific">Apis cerana</name>
    <name type="common">Indian honeybee</name>
    <dbReference type="NCBI Taxonomy" id="7461"/>
    <lineage>
        <taxon>Eukaryota</taxon>
        <taxon>Metazoa</taxon>
        <taxon>Ecdysozoa</taxon>
        <taxon>Arthropoda</taxon>
        <taxon>Hexapoda</taxon>
        <taxon>Insecta</taxon>
        <taxon>Pterygota</taxon>
        <taxon>Neoptera</taxon>
        <taxon>Endopterygota</taxon>
        <taxon>Hymenoptera</taxon>
        <taxon>Apocrita</taxon>
        <taxon>Aculeata</taxon>
        <taxon>Apoidea</taxon>
        <taxon>Anthophila</taxon>
        <taxon>Apidae</taxon>
        <taxon>Apis</taxon>
    </lineage>
</organism>
<dbReference type="CDD" id="cd03694">
    <property type="entry name" value="GTPBP_II"/>
    <property type="match status" value="1"/>
</dbReference>
<sequence>MYNNSQMSWDFESDIIPVFNVSCVTGEGLEDLTNFIKNLSPYNVNSADSDSESCLFQIDETFRVAGLNEPVLGGLLVKGAIALGTRLLVGPLPDGEFSPVKVVSLHRNKAPCCLVRASQSASLTLAPSTNRSPPLPHLRPGMVLISVWDQPHATLFFSGNCVNSISCDCNIFWFSNNCPCRKCKTNMYYKRNNGREGQRFTDKRYSVCAI</sequence>
<accession>V9IM21</accession>
<dbReference type="PANTHER" id="PTHR43721:SF3">
    <property type="entry name" value="GTP-BINDING PROTEIN 2"/>
    <property type="match status" value="1"/>
</dbReference>
<dbReference type="Gene3D" id="2.40.30.10">
    <property type="entry name" value="Translation factors"/>
    <property type="match status" value="1"/>
</dbReference>
<gene>
    <name evidence="1" type="ORF">ACCB13910</name>
</gene>
<dbReference type="InterPro" id="IPR050055">
    <property type="entry name" value="EF-Tu_GTPase"/>
</dbReference>
<evidence type="ECO:0000313" key="1">
    <source>
        <dbReference type="EMBL" id="AEY61757.1"/>
    </source>
</evidence>